<dbReference type="AlphaFoldDB" id="A0A9P8I9G6"/>
<evidence type="ECO:0000313" key="3">
    <source>
        <dbReference type="Proteomes" id="UP000698800"/>
    </source>
</evidence>
<reference evidence="2" key="1">
    <citation type="submission" date="2021-03" db="EMBL/GenBank/DDBJ databases">
        <title>Comparative genomics and phylogenomic investigation of the class Geoglossomycetes provide insights into ecological specialization and systematics.</title>
        <authorList>
            <person name="Melie T."/>
            <person name="Pirro S."/>
            <person name="Miller A.N."/>
            <person name="Quandt A."/>
        </authorList>
    </citation>
    <scope>NUCLEOTIDE SEQUENCE</scope>
    <source>
        <strain evidence="2">GBOQ0MN5Z8</strain>
    </source>
</reference>
<accession>A0A9P8I9G6</accession>
<gene>
    <name evidence="2" type="ORF">FGG08_000308</name>
</gene>
<feature type="compositionally biased region" description="Basic and acidic residues" evidence="1">
    <location>
        <begin position="295"/>
        <end position="316"/>
    </location>
</feature>
<organism evidence="2 3">
    <name type="scientific">Glutinoglossum americanum</name>
    <dbReference type="NCBI Taxonomy" id="1670608"/>
    <lineage>
        <taxon>Eukaryota</taxon>
        <taxon>Fungi</taxon>
        <taxon>Dikarya</taxon>
        <taxon>Ascomycota</taxon>
        <taxon>Pezizomycotina</taxon>
        <taxon>Geoglossomycetes</taxon>
        <taxon>Geoglossales</taxon>
        <taxon>Geoglossaceae</taxon>
        <taxon>Glutinoglossum</taxon>
    </lineage>
</organism>
<keyword evidence="3" id="KW-1185">Reference proteome</keyword>
<evidence type="ECO:0000256" key="1">
    <source>
        <dbReference type="SAM" id="MobiDB-lite"/>
    </source>
</evidence>
<dbReference type="Proteomes" id="UP000698800">
    <property type="component" value="Unassembled WGS sequence"/>
</dbReference>
<feature type="compositionally biased region" description="Basic and acidic residues" evidence="1">
    <location>
        <begin position="199"/>
        <end position="209"/>
    </location>
</feature>
<feature type="compositionally biased region" description="Polar residues" evidence="1">
    <location>
        <begin position="115"/>
        <end position="146"/>
    </location>
</feature>
<feature type="compositionally biased region" description="Polar residues" evidence="1">
    <location>
        <begin position="187"/>
        <end position="198"/>
    </location>
</feature>
<feature type="compositionally biased region" description="Polar residues" evidence="1">
    <location>
        <begin position="50"/>
        <end position="61"/>
    </location>
</feature>
<feature type="compositionally biased region" description="Low complexity" evidence="1">
    <location>
        <begin position="158"/>
        <end position="170"/>
    </location>
</feature>
<feature type="region of interest" description="Disordered" evidence="1">
    <location>
        <begin position="1"/>
        <end position="410"/>
    </location>
</feature>
<protein>
    <submittedName>
        <fullName evidence="2">Uncharacterized protein</fullName>
    </submittedName>
</protein>
<feature type="compositionally biased region" description="Basic and acidic residues" evidence="1">
    <location>
        <begin position="391"/>
        <end position="410"/>
    </location>
</feature>
<name>A0A9P8I9G6_9PEZI</name>
<dbReference type="OrthoDB" id="5388207at2759"/>
<comment type="caution">
    <text evidence="2">The sequence shown here is derived from an EMBL/GenBank/DDBJ whole genome shotgun (WGS) entry which is preliminary data.</text>
</comment>
<dbReference type="EMBL" id="JAGHQL010000003">
    <property type="protein sequence ID" value="KAH0547583.1"/>
    <property type="molecule type" value="Genomic_DNA"/>
</dbReference>
<feature type="compositionally biased region" description="Basic and acidic residues" evidence="1">
    <location>
        <begin position="333"/>
        <end position="343"/>
    </location>
</feature>
<feature type="compositionally biased region" description="Pro residues" evidence="1">
    <location>
        <begin position="228"/>
        <end position="239"/>
    </location>
</feature>
<evidence type="ECO:0000313" key="2">
    <source>
        <dbReference type="EMBL" id="KAH0547583.1"/>
    </source>
</evidence>
<feature type="compositionally biased region" description="Basic and acidic residues" evidence="1">
    <location>
        <begin position="356"/>
        <end position="366"/>
    </location>
</feature>
<sequence length="410" mass="42446">MDVISRAIWGDGSTKQSDHTATTEEPVSGVVGNTDGSDPTKPYDAGNDENPVTNTTDNTTKVADGEHSSFADAPETLETTQKEQDHPPSTNGGSHASDITAADGFPRDTQKSVDDTPSINVNQPSQDGTPSSGSATHRSGDENTTGGHPAASPDIREPSVSAVPASSTSEDTTEPTFQDVDNHPTEPLSSPFSSTEHTQAIKETNRQDEDTTPPAITKAPADNHQDQPQPPSSIVPSTPPTQKEVEKEPTPTEPSALLPSSTAHGTEPSGTGEKYVKSTGLAAYGGDFDATRPGAGREADRLLEELHARRGSDGDRTLPPADPLLAKKPLAGRLKEKVHHGEDSGNAAGAAAAGGGEKKGLGERVKEKIHHVGNGHAGGAAGAEAGNGDVGGEKKGLGERMKEKMHLGKH</sequence>
<proteinExistence type="predicted"/>
<feature type="compositionally biased region" description="Basic and acidic residues" evidence="1">
    <location>
        <begin position="105"/>
        <end position="114"/>
    </location>
</feature>